<feature type="transmembrane region" description="Helical" evidence="12">
    <location>
        <begin position="209"/>
        <end position="230"/>
    </location>
</feature>
<dbReference type="EC" id="2.7.13.3" evidence="3"/>
<accession>A0ABZ2UMU5</accession>
<evidence type="ECO:0000313" key="15">
    <source>
        <dbReference type="EMBL" id="WZB86302.1"/>
    </source>
</evidence>
<evidence type="ECO:0000256" key="7">
    <source>
        <dbReference type="ARBA" id="ARBA00022777"/>
    </source>
</evidence>
<keyword evidence="4" id="KW-1003">Cell membrane</keyword>
<dbReference type="InterPro" id="IPR001789">
    <property type="entry name" value="Sig_transdc_resp-reg_receiver"/>
</dbReference>
<feature type="domain" description="Response regulatory" evidence="14">
    <location>
        <begin position="610"/>
        <end position="726"/>
    </location>
</feature>
<feature type="transmembrane region" description="Helical" evidence="12">
    <location>
        <begin position="129"/>
        <end position="152"/>
    </location>
</feature>
<dbReference type="EMBL" id="CP150886">
    <property type="protein sequence ID" value="WZB86302.1"/>
    <property type="molecule type" value="Genomic_DNA"/>
</dbReference>
<name>A0ABZ2UMU5_9CYAN</name>
<dbReference type="PROSITE" id="PS50109">
    <property type="entry name" value="HIS_KIN"/>
    <property type="match status" value="1"/>
</dbReference>
<dbReference type="SMART" id="SM00448">
    <property type="entry name" value="REC"/>
    <property type="match status" value="1"/>
</dbReference>
<feature type="transmembrane region" description="Helical" evidence="12">
    <location>
        <begin position="289"/>
        <end position="310"/>
    </location>
</feature>
<evidence type="ECO:0000256" key="3">
    <source>
        <dbReference type="ARBA" id="ARBA00012438"/>
    </source>
</evidence>
<dbReference type="SUPFAM" id="SSF52172">
    <property type="entry name" value="CheY-like"/>
    <property type="match status" value="1"/>
</dbReference>
<dbReference type="Pfam" id="PF05231">
    <property type="entry name" value="MASE1"/>
    <property type="match status" value="1"/>
</dbReference>
<evidence type="ECO:0000256" key="6">
    <source>
        <dbReference type="ARBA" id="ARBA00022692"/>
    </source>
</evidence>
<evidence type="ECO:0000256" key="12">
    <source>
        <dbReference type="SAM" id="Phobius"/>
    </source>
</evidence>
<evidence type="ECO:0000256" key="1">
    <source>
        <dbReference type="ARBA" id="ARBA00000085"/>
    </source>
</evidence>
<dbReference type="Pfam" id="PF02518">
    <property type="entry name" value="HATPase_c"/>
    <property type="match status" value="1"/>
</dbReference>
<feature type="modified residue" description="4-aspartylphosphate" evidence="11">
    <location>
        <position position="659"/>
    </location>
</feature>
<evidence type="ECO:0000256" key="8">
    <source>
        <dbReference type="ARBA" id="ARBA00022989"/>
    </source>
</evidence>
<dbReference type="InterPro" id="IPR007895">
    <property type="entry name" value="MASE1"/>
</dbReference>
<evidence type="ECO:0000256" key="9">
    <source>
        <dbReference type="ARBA" id="ARBA00023012"/>
    </source>
</evidence>
<feature type="transmembrane region" description="Helical" evidence="12">
    <location>
        <begin position="84"/>
        <end position="109"/>
    </location>
</feature>
<dbReference type="PRINTS" id="PR00344">
    <property type="entry name" value="BCTRLSENSOR"/>
</dbReference>
<keyword evidence="9" id="KW-0902">Two-component regulatory system</keyword>
<feature type="transmembrane region" description="Helical" evidence="12">
    <location>
        <begin position="237"/>
        <end position="254"/>
    </location>
</feature>
<dbReference type="PROSITE" id="PS50110">
    <property type="entry name" value="RESPONSE_REGULATORY"/>
    <property type="match status" value="1"/>
</dbReference>
<gene>
    <name evidence="15" type="ORF">WJM97_12905</name>
</gene>
<reference evidence="15 16" key="1">
    <citation type="submission" date="2024-04" db="EMBL/GenBank/DDBJ databases">
        <title>Okeanomitos corallinicola gen. &amp; sp. nov. (Nostocales, Cyanobacteria), a new toxic marine heterocyst-forming cyanobacterium from a coral reef.</title>
        <authorList>
            <person name="Li H."/>
            <person name="Li R."/>
            <person name="Kang J."/>
            <person name="Hii K.S."/>
            <person name="Mohamed H.F."/>
            <person name="Xu X."/>
            <person name="Luo Z."/>
        </authorList>
    </citation>
    <scope>NUCLEOTIDE SEQUENCE [LARGE SCALE GENOMIC DNA]</scope>
    <source>
        <strain evidence="15 16">TIOX110</strain>
    </source>
</reference>
<dbReference type="CDD" id="cd00082">
    <property type="entry name" value="HisKA"/>
    <property type="match status" value="1"/>
</dbReference>
<evidence type="ECO:0000256" key="5">
    <source>
        <dbReference type="ARBA" id="ARBA00022553"/>
    </source>
</evidence>
<evidence type="ECO:0000259" key="13">
    <source>
        <dbReference type="PROSITE" id="PS50109"/>
    </source>
</evidence>
<comment type="subcellular location">
    <subcellularLocation>
        <location evidence="2">Cell membrane</location>
        <topology evidence="2">Multi-pass membrane protein</topology>
    </subcellularLocation>
</comment>
<keyword evidence="8 12" id="KW-1133">Transmembrane helix</keyword>
<evidence type="ECO:0000256" key="10">
    <source>
        <dbReference type="ARBA" id="ARBA00023136"/>
    </source>
</evidence>
<evidence type="ECO:0000256" key="11">
    <source>
        <dbReference type="PROSITE-ProRule" id="PRU00169"/>
    </source>
</evidence>
<feature type="transmembrane region" description="Helical" evidence="12">
    <location>
        <begin position="58"/>
        <end position="77"/>
    </location>
</feature>
<dbReference type="Proteomes" id="UP001483337">
    <property type="component" value="Chromosome"/>
</dbReference>
<dbReference type="Gene3D" id="3.30.565.10">
    <property type="entry name" value="Histidine kinase-like ATPase, C-terminal domain"/>
    <property type="match status" value="1"/>
</dbReference>
<dbReference type="InterPro" id="IPR011006">
    <property type="entry name" value="CheY-like_superfamily"/>
</dbReference>
<dbReference type="Gene3D" id="3.40.50.2300">
    <property type="match status" value="1"/>
</dbReference>
<dbReference type="InterPro" id="IPR036890">
    <property type="entry name" value="HATPase_C_sf"/>
</dbReference>
<dbReference type="Pfam" id="PF00512">
    <property type="entry name" value="HisKA"/>
    <property type="match status" value="1"/>
</dbReference>
<dbReference type="InterPro" id="IPR004358">
    <property type="entry name" value="Sig_transdc_His_kin-like_C"/>
</dbReference>
<sequence>MNSRSKRIVMRMGWMVVLALVYYHTSQFSRILTATPQDVTPVWPPDGLATAATLFFGYWIWPGIFFGSFLANLWAFINTNNSITFIFSILQVLGIAGGTTLGTILGTFLLRKSINNTYPLKRLSDVIKLLVFTGMIGPMVNATVGITALTLGGKISISSYPHTWLTWWISNVAGILIFTPALLTWGEYIKNNLRFRRTKTQFLFNKLNIWQIAEIILLLLIVISICKTAFWSRYTFSLEYMIIPCLLWAVFRLGELGSNSLIVIIASIAVLGTVRELGTFARENLNESLILLQYFIGVVVLTTLILNAILSEKQQAIAILKTSQRQLLDNSLQLTHQNIELAVAKRDAVAANHAKSEFLTNMSHELRTPLNGILGITQVFHNSPKLTAQEKEDIAIIQQSGLHLLTLINDILDISKIEAGKMELEYKNFKLLIFLKEIVEICRNSLGNRIFCFNYQFSPELPIIINTDEKRLRQVLLNLLGNAIKFTTNGEVLFVVDIVNQVKKDDSISFTKLKFEIIDTGVGIPPEKLTNIFLPFEQVGETRLKSQGTGLGLAISQRIVNMMGSKIQVSSELGKGSNFSFELDLETTSKYDNKENTNPNYNISQKLPLNILVAEDNLINQKIARKLFKKLGYDIDIAISGYKVLESLETHIYDVVFMDIQMPEMDGMEATREIYQRWGKNRPYIIAMTANAMTGDKEKCIAAGMDDYISKPVKIEFISQAIQIMQEKRQMYS</sequence>
<keyword evidence="16" id="KW-1185">Reference proteome</keyword>
<dbReference type="SUPFAM" id="SSF47384">
    <property type="entry name" value="Homodimeric domain of signal transducing histidine kinase"/>
    <property type="match status" value="1"/>
</dbReference>
<keyword evidence="7" id="KW-0418">Kinase</keyword>
<dbReference type="InterPro" id="IPR036097">
    <property type="entry name" value="HisK_dim/P_sf"/>
</dbReference>
<feature type="domain" description="Histidine kinase" evidence="13">
    <location>
        <begin position="361"/>
        <end position="587"/>
    </location>
</feature>
<keyword evidence="5 11" id="KW-0597">Phosphoprotein</keyword>
<protein>
    <recommendedName>
        <fullName evidence="3">histidine kinase</fullName>
        <ecNumber evidence="3">2.7.13.3</ecNumber>
    </recommendedName>
</protein>
<proteinExistence type="predicted"/>
<dbReference type="InterPro" id="IPR003594">
    <property type="entry name" value="HATPase_dom"/>
</dbReference>
<evidence type="ECO:0000256" key="4">
    <source>
        <dbReference type="ARBA" id="ARBA00022475"/>
    </source>
</evidence>
<evidence type="ECO:0000256" key="2">
    <source>
        <dbReference type="ARBA" id="ARBA00004651"/>
    </source>
</evidence>
<dbReference type="CDD" id="cd17546">
    <property type="entry name" value="REC_hyHK_CKI1_RcsC-like"/>
    <property type="match status" value="1"/>
</dbReference>
<comment type="catalytic activity">
    <reaction evidence="1">
        <text>ATP + protein L-histidine = ADP + protein N-phospho-L-histidine.</text>
        <dbReference type="EC" id="2.7.13.3"/>
    </reaction>
</comment>
<feature type="transmembrane region" description="Helical" evidence="12">
    <location>
        <begin position="164"/>
        <end position="189"/>
    </location>
</feature>
<feature type="transmembrane region" description="Helical" evidence="12">
    <location>
        <begin position="260"/>
        <end position="277"/>
    </location>
</feature>
<dbReference type="CDD" id="cd16922">
    <property type="entry name" value="HATPase_EvgS-ArcB-TorS-like"/>
    <property type="match status" value="1"/>
</dbReference>
<keyword evidence="6 12" id="KW-0812">Transmembrane</keyword>
<organism evidence="15 16">
    <name type="scientific">Okeanomitos corallinicola TIOX110</name>
    <dbReference type="NCBI Taxonomy" id="3133117"/>
    <lineage>
        <taxon>Bacteria</taxon>
        <taxon>Bacillati</taxon>
        <taxon>Cyanobacteriota</taxon>
        <taxon>Cyanophyceae</taxon>
        <taxon>Nostocales</taxon>
        <taxon>Aphanizomenonaceae</taxon>
        <taxon>Okeanomitos</taxon>
    </lineage>
</organism>
<dbReference type="RefSeq" id="WP_353929217.1">
    <property type="nucleotide sequence ID" value="NZ_CP150886.1"/>
</dbReference>
<dbReference type="Pfam" id="PF00072">
    <property type="entry name" value="Response_reg"/>
    <property type="match status" value="1"/>
</dbReference>
<dbReference type="Gene3D" id="1.10.287.130">
    <property type="match status" value="1"/>
</dbReference>
<keyword evidence="7" id="KW-0808">Transferase</keyword>
<dbReference type="SUPFAM" id="SSF55874">
    <property type="entry name" value="ATPase domain of HSP90 chaperone/DNA topoisomerase II/histidine kinase"/>
    <property type="match status" value="1"/>
</dbReference>
<dbReference type="SMART" id="SM00388">
    <property type="entry name" value="HisKA"/>
    <property type="match status" value="1"/>
</dbReference>
<dbReference type="SMART" id="SM00387">
    <property type="entry name" value="HATPase_c"/>
    <property type="match status" value="1"/>
</dbReference>
<dbReference type="PANTHER" id="PTHR45339">
    <property type="entry name" value="HYBRID SIGNAL TRANSDUCTION HISTIDINE KINASE J"/>
    <property type="match status" value="1"/>
</dbReference>
<evidence type="ECO:0000259" key="14">
    <source>
        <dbReference type="PROSITE" id="PS50110"/>
    </source>
</evidence>
<dbReference type="InterPro" id="IPR003661">
    <property type="entry name" value="HisK_dim/P_dom"/>
</dbReference>
<dbReference type="PANTHER" id="PTHR45339:SF1">
    <property type="entry name" value="HYBRID SIGNAL TRANSDUCTION HISTIDINE KINASE J"/>
    <property type="match status" value="1"/>
</dbReference>
<keyword evidence="10 12" id="KW-0472">Membrane</keyword>
<evidence type="ECO:0000313" key="16">
    <source>
        <dbReference type="Proteomes" id="UP001483337"/>
    </source>
</evidence>
<dbReference type="InterPro" id="IPR005467">
    <property type="entry name" value="His_kinase_dom"/>
</dbReference>